<accession>A0A1T1GYJ6</accession>
<dbReference type="PANTHER" id="PTHR34406:SF1">
    <property type="entry name" value="PROTEIN YCEI"/>
    <property type="match status" value="1"/>
</dbReference>
<keyword evidence="1" id="KW-0732">Signal</keyword>
<feature type="chain" id="PRO_5012955982" description="Lipid/polyisoprenoid-binding YceI-like domain-containing protein" evidence="1">
    <location>
        <begin position="26"/>
        <end position="188"/>
    </location>
</feature>
<reference evidence="3 4" key="1">
    <citation type="submission" date="2017-02" db="EMBL/GenBank/DDBJ databases">
        <title>Acinetobacter sp. ANC 4945, whole genome shotgun sequencing project.</title>
        <authorList>
            <person name="Radolfova-Krizova L."/>
            <person name="Al Atrouni A."/>
            <person name="Nemec A."/>
        </authorList>
    </citation>
    <scope>NUCLEOTIDE SEQUENCE [LARGE SCALE GENOMIC DNA]</scope>
    <source>
        <strain evidence="3 4">ANC 4945</strain>
    </source>
</reference>
<evidence type="ECO:0000256" key="1">
    <source>
        <dbReference type="SAM" id="SignalP"/>
    </source>
</evidence>
<dbReference type="RefSeq" id="WP_171262626.1">
    <property type="nucleotide sequence ID" value="NZ_JAMCOZ010000003.1"/>
</dbReference>
<sequence>MNLRHGTLAKYMGAFALCCVLPLHAAEWTLTPNSQVTFGIKSVGLSIVEGRFNKVQSNLKFDPEIPHKGSAHLLLDVDSISFSNPSLKGLILGSEYFDAAEFKQVKFVSKQIEPVAYAKYMIRGDLTIRGITKPVIFDTTLTPSPQNPKVLDVQSLATIKRSDFGMRKALGGVGEQVLIQLKGQWRLE</sequence>
<feature type="domain" description="Lipid/polyisoprenoid-binding YceI-like" evidence="2">
    <location>
        <begin position="27"/>
        <end position="186"/>
    </location>
</feature>
<evidence type="ECO:0000313" key="3">
    <source>
        <dbReference type="EMBL" id="OOV82676.1"/>
    </source>
</evidence>
<proteinExistence type="predicted"/>
<feature type="signal peptide" evidence="1">
    <location>
        <begin position="1"/>
        <end position="25"/>
    </location>
</feature>
<dbReference type="InterPro" id="IPR036761">
    <property type="entry name" value="TTHA0802/YceI-like_sf"/>
</dbReference>
<dbReference type="Gene3D" id="2.40.128.110">
    <property type="entry name" value="Lipid/polyisoprenoid-binding, YceI-like"/>
    <property type="match status" value="1"/>
</dbReference>
<dbReference type="PANTHER" id="PTHR34406">
    <property type="entry name" value="PROTEIN YCEI"/>
    <property type="match status" value="1"/>
</dbReference>
<dbReference type="InterPro" id="IPR007372">
    <property type="entry name" value="Lipid/polyisoprenoid-bd_YceI"/>
</dbReference>
<dbReference type="EMBL" id="MVKX01000005">
    <property type="protein sequence ID" value="OOV82676.1"/>
    <property type="molecule type" value="Genomic_DNA"/>
</dbReference>
<dbReference type="SUPFAM" id="SSF101874">
    <property type="entry name" value="YceI-like"/>
    <property type="match status" value="1"/>
</dbReference>
<evidence type="ECO:0000259" key="2">
    <source>
        <dbReference type="SMART" id="SM00867"/>
    </source>
</evidence>
<protein>
    <recommendedName>
        <fullName evidence="2">Lipid/polyisoprenoid-binding YceI-like domain-containing protein</fullName>
    </recommendedName>
</protein>
<dbReference type="Proteomes" id="UP000191160">
    <property type="component" value="Unassembled WGS sequence"/>
</dbReference>
<keyword evidence="4" id="KW-1185">Reference proteome</keyword>
<comment type="caution">
    <text evidence="3">The sequence shown here is derived from an EMBL/GenBank/DDBJ whole genome shotgun (WGS) entry which is preliminary data.</text>
</comment>
<evidence type="ECO:0000313" key="4">
    <source>
        <dbReference type="Proteomes" id="UP000191160"/>
    </source>
</evidence>
<dbReference type="Pfam" id="PF04264">
    <property type="entry name" value="YceI"/>
    <property type="match status" value="1"/>
</dbReference>
<dbReference type="SMART" id="SM00867">
    <property type="entry name" value="YceI"/>
    <property type="match status" value="1"/>
</dbReference>
<gene>
    <name evidence="3" type="ORF">B1202_09490</name>
</gene>
<name>A0A1T1GYJ6_9GAMM</name>
<organism evidence="3 4">
    <name type="scientific">Acinetobacter amyesii</name>
    <dbReference type="NCBI Taxonomy" id="2942470"/>
    <lineage>
        <taxon>Bacteria</taxon>
        <taxon>Pseudomonadati</taxon>
        <taxon>Pseudomonadota</taxon>
        <taxon>Gammaproteobacteria</taxon>
        <taxon>Moraxellales</taxon>
        <taxon>Moraxellaceae</taxon>
        <taxon>Acinetobacter</taxon>
    </lineage>
</organism>
<dbReference type="AlphaFoldDB" id="A0A1T1GYJ6"/>